<feature type="domain" description="Mop" evidence="7">
    <location>
        <begin position="175"/>
        <end position="241"/>
    </location>
</feature>
<dbReference type="NCBIfam" id="TIGR00637">
    <property type="entry name" value="ModE_repress"/>
    <property type="match status" value="1"/>
</dbReference>
<dbReference type="Pfam" id="PF03459">
    <property type="entry name" value="TOBE"/>
    <property type="match status" value="2"/>
</dbReference>
<dbReference type="eggNOG" id="COG2005">
    <property type="taxonomic scope" value="Bacteria"/>
</dbReference>
<organism evidence="8 9">
    <name type="scientific">Bordetella petrii (strain ATCC BAA-461 / DSM 12804 / CCUG 43448 / CIP 107267 / Se-1111R)</name>
    <dbReference type="NCBI Taxonomy" id="340100"/>
    <lineage>
        <taxon>Bacteria</taxon>
        <taxon>Pseudomonadati</taxon>
        <taxon>Pseudomonadota</taxon>
        <taxon>Betaproteobacteria</taxon>
        <taxon>Burkholderiales</taxon>
        <taxon>Alcaligenaceae</taxon>
        <taxon>Bordetella</taxon>
    </lineage>
</organism>
<feature type="region of interest" description="Required for dimer formation and molybdate binding" evidence="6">
    <location>
        <begin position="176"/>
        <end position="184"/>
    </location>
</feature>
<dbReference type="NCBIfam" id="TIGR00638">
    <property type="entry name" value="Mop"/>
    <property type="match status" value="2"/>
</dbReference>
<dbReference type="Pfam" id="PF00126">
    <property type="entry name" value="HTH_1"/>
    <property type="match status" value="1"/>
</dbReference>
<evidence type="ECO:0000259" key="7">
    <source>
        <dbReference type="PROSITE" id="PS51866"/>
    </source>
</evidence>
<keyword evidence="4" id="KW-0677">Repeat</keyword>
<name>A9IV03_BORPD</name>
<reference evidence="8 9" key="1">
    <citation type="journal article" date="2008" name="BMC Genomics">
        <title>The missing link: Bordetella petrii is endowed with both the metabolic versatility of environmental bacteria and virulence traits of pathogenic Bordetellae.</title>
        <authorList>
            <person name="Gross R."/>
            <person name="Guzman C.A."/>
            <person name="Sebaihia M."/>
            <person name="Martins Dos Santos V.A."/>
            <person name="Pieper D.H."/>
            <person name="Koebnik R."/>
            <person name="Lechner M."/>
            <person name="Bartels D."/>
            <person name="Buhrmester J."/>
            <person name="Choudhuri J.V."/>
            <person name="Ebensen T."/>
            <person name="Gaigalat L."/>
            <person name="Herrmann S."/>
            <person name="Khachane A.N."/>
            <person name="Larisch C."/>
            <person name="Link S."/>
            <person name="Linke B."/>
            <person name="Meyer F."/>
            <person name="Mormann S."/>
            <person name="Nakunst D."/>
            <person name="Rueckert C."/>
            <person name="Schneiker-Bekel S."/>
            <person name="Schulze K."/>
            <person name="Vorhoelter F.J."/>
            <person name="Yevsa T."/>
            <person name="Engle J.T."/>
            <person name="Goldman W.E."/>
            <person name="Puehler A."/>
            <person name="Goebel U.B."/>
            <person name="Goesmann A."/>
            <person name="Bloecker H."/>
            <person name="Kaiser O."/>
            <person name="Martinez-Arias R."/>
        </authorList>
    </citation>
    <scope>NUCLEOTIDE SEQUENCE [LARGE SCALE GENOMIC DNA]</scope>
    <source>
        <strain evidence="9">ATCC BAA-461 / DSM 12804 / CCUG 43448 / CIP 107267 / Se-1111R</strain>
    </source>
</reference>
<dbReference type="InterPro" id="IPR016462">
    <property type="entry name" value="ModE"/>
</dbReference>
<evidence type="ECO:0000256" key="2">
    <source>
        <dbReference type="ARBA" id="ARBA00022448"/>
    </source>
</evidence>
<dbReference type="InterPro" id="IPR003725">
    <property type="entry name" value="ModE-bd_N"/>
</dbReference>
<dbReference type="PROSITE" id="PS51866">
    <property type="entry name" value="MOP"/>
    <property type="match status" value="2"/>
</dbReference>
<dbReference type="InterPro" id="IPR005116">
    <property type="entry name" value="Transp-assoc_OB_typ1"/>
</dbReference>
<sequence length="315" mass="32813">MRFIRVSARRSRRHHAAKPANLQHYLIRIVTRPGRPLHYALPSYPIAMPSAPLELDGSIWLRAGAQTWGGKSRIDLLAQIAATGSISAAARAVGMSYKGAWDAIDTMNNLAGEPLVLRATGGRGGGGARLTERAHKLVATFRALEAEHRRVMAHLAQAGLDAAGDLNLMRRIMLKTSARNKLLGTVSAIRAGAVNDEICLRLAGGQHIVATITRESTAELALDVGAQAIALIKAPSVLIALPGDGVRLSASNQLSGKVAEVRAGAVNSEVILELDGGGTIVAIVTQDSARALGLAPGVPALAAFNASSVILGVLA</sequence>
<dbReference type="STRING" id="94624.Bpet3267"/>
<evidence type="ECO:0000256" key="1">
    <source>
        <dbReference type="ARBA" id="ARBA00008110"/>
    </source>
</evidence>
<dbReference type="PIRSF" id="PIRSF005763">
    <property type="entry name" value="Txn_reg_ModE"/>
    <property type="match status" value="1"/>
</dbReference>
<dbReference type="PANTHER" id="PTHR30432">
    <property type="entry name" value="TRANSCRIPTIONAL REGULATOR MODE"/>
    <property type="match status" value="1"/>
</dbReference>
<dbReference type="InterPro" id="IPR051815">
    <property type="entry name" value="Molybdate_resp_trans_reg"/>
</dbReference>
<dbReference type="InterPro" id="IPR008995">
    <property type="entry name" value="Mo/tungstate-bd_C_term_dom"/>
</dbReference>
<evidence type="ECO:0000313" key="8">
    <source>
        <dbReference type="EMBL" id="CAP43608.1"/>
    </source>
</evidence>
<dbReference type="SUPFAM" id="SSF50331">
    <property type="entry name" value="MOP-like"/>
    <property type="match status" value="2"/>
</dbReference>
<protein>
    <submittedName>
        <fullName evidence="8">Molybdenum transport protein modE</fullName>
    </submittedName>
</protein>
<feature type="domain" description="Mop" evidence="7">
    <location>
        <begin position="247"/>
        <end position="313"/>
    </location>
</feature>
<dbReference type="InterPro" id="IPR036390">
    <property type="entry name" value="WH_DNA-bd_sf"/>
</dbReference>
<dbReference type="PANTHER" id="PTHR30432:SF1">
    <property type="entry name" value="DNA-BINDING TRANSCRIPTIONAL DUAL REGULATOR MODE"/>
    <property type="match status" value="1"/>
</dbReference>
<dbReference type="Gene3D" id="2.40.50.100">
    <property type="match status" value="2"/>
</dbReference>
<keyword evidence="2 5" id="KW-0813">Transport</keyword>
<accession>A9IV03</accession>
<dbReference type="GO" id="GO:0003700">
    <property type="term" value="F:DNA-binding transcription factor activity"/>
    <property type="evidence" value="ECO:0007669"/>
    <property type="project" value="InterPro"/>
</dbReference>
<evidence type="ECO:0000313" key="9">
    <source>
        <dbReference type="Proteomes" id="UP000001225"/>
    </source>
</evidence>
<evidence type="ECO:0000256" key="3">
    <source>
        <dbReference type="ARBA" id="ARBA00022505"/>
    </source>
</evidence>
<evidence type="ECO:0000256" key="5">
    <source>
        <dbReference type="PIRNR" id="PIRNR005763"/>
    </source>
</evidence>
<comment type="similarity">
    <text evidence="1 5">Belongs to the ModE family.</text>
</comment>
<dbReference type="InterPro" id="IPR000847">
    <property type="entry name" value="LysR_HTH_N"/>
</dbReference>
<dbReference type="KEGG" id="bpt:Bpet3267"/>
<dbReference type="Proteomes" id="UP000001225">
    <property type="component" value="Chromosome"/>
</dbReference>
<dbReference type="InterPro" id="IPR004606">
    <property type="entry name" value="Mop_domain"/>
</dbReference>
<dbReference type="EMBL" id="AM902716">
    <property type="protein sequence ID" value="CAP43608.1"/>
    <property type="molecule type" value="Genomic_DNA"/>
</dbReference>
<proteinExistence type="inferred from homology"/>
<dbReference type="AlphaFoldDB" id="A9IV03"/>
<evidence type="ECO:0000256" key="6">
    <source>
        <dbReference type="PIRSR" id="PIRSR005763-1"/>
    </source>
</evidence>
<dbReference type="Gene3D" id="1.10.10.10">
    <property type="entry name" value="Winged helix-like DNA-binding domain superfamily/Winged helix DNA-binding domain"/>
    <property type="match status" value="1"/>
</dbReference>
<keyword evidence="3 5" id="KW-0500">Molybdenum</keyword>
<dbReference type="SUPFAM" id="SSF46785">
    <property type="entry name" value="Winged helix' DNA-binding domain"/>
    <property type="match status" value="1"/>
</dbReference>
<gene>
    <name evidence="8" type="primary">modE</name>
    <name evidence="8" type="ordered locus">Bpet3267</name>
</gene>
<keyword evidence="9" id="KW-1185">Reference proteome</keyword>
<evidence type="ECO:0000256" key="4">
    <source>
        <dbReference type="ARBA" id="ARBA00022737"/>
    </source>
</evidence>
<dbReference type="eggNOG" id="COG3585">
    <property type="taxonomic scope" value="Bacteria"/>
</dbReference>
<dbReference type="GO" id="GO:0015689">
    <property type="term" value="P:molybdate ion transport"/>
    <property type="evidence" value="ECO:0007669"/>
    <property type="project" value="UniProtKB-UniRule"/>
</dbReference>
<dbReference type="GO" id="GO:0030151">
    <property type="term" value="F:molybdenum ion binding"/>
    <property type="evidence" value="ECO:0007669"/>
    <property type="project" value="UniProtKB-UniRule"/>
</dbReference>
<dbReference type="InterPro" id="IPR036388">
    <property type="entry name" value="WH-like_DNA-bd_sf"/>
</dbReference>